<dbReference type="EMBL" id="SDMP01000012">
    <property type="protein sequence ID" value="RYR27105.1"/>
    <property type="molecule type" value="Genomic_DNA"/>
</dbReference>
<protein>
    <recommendedName>
        <fullName evidence="2">FH2 domain-containing protein</fullName>
    </recommendedName>
</protein>
<dbReference type="PANTHER" id="PTHR23213:SF269">
    <property type="entry name" value="FORMIN-LIKE PROTEIN 5"/>
    <property type="match status" value="1"/>
</dbReference>
<evidence type="ECO:0000313" key="3">
    <source>
        <dbReference type="EMBL" id="RYR27105.1"/>
    </source>
</evidence>
<evidence type="ECO:0000313" key="4">
    <source>
        <dbReference type="Proteomes" id="UP000289738"/>
    </source>
</evidence>
<reference evidence="3 4" key="1">
    <citation type="submission" date="2019-01" db="EMBL/GenBank/DDBJ databases">
        <title>Sequencing of cultivated peanut Arachis hypogaea provides insights into genome evolution and oil improvement.</title>
        <authorList>
            <person name="Chen X."/>
        </authorList>
    </citation>
    <scope>NUCLEOTIDE SEQUENCE [LARGE SCALE GENOMIC DNA]</scope>
    <source>
        <strain evidence="4">cv. Fuhuasheng</strain>
        <tissue evidence="3">Leaves</tissue>
    </source>
</reference>
<dbReference type="InterPro" id="IPR042201">
    <property type="entry name" value="FH2_Formin_sf"/>
</dbReference>
<gene>
    <name evidence="3" type="ORF">Ahy_B02g061438</name>
</gene>
<dbReference type="PANTHER" id="PTHR23213">
    <property type="entry name" value="FORMIN-RELATED"/>
    <property type="match status" value="1"/>
</dbReference>
<feature type="domain" description="FH2" evidence="2">
    <location>
        <begin position="1"/>
        <end position="132"/>
    </location>
</feature>
<sequence>MRALNVTMEEVCDALYEGNELPAEFLQTLLKMAPTTDEQLKLRLFTGELSQLGPADQFLKAMVDMPFAFKRMEALLFMSTLKEELNSTIESFAVLENTMVLFSSCSKLHRVRHGLVVKVVVLYHQDISFCQS</sequence>
<organism evidence="3 4">
    <name type="scientific">Arachis hypogaea</name>
    <name type="common">Peanut</name>
    <dbReference type="NCBI Taxonomy" id="3818"/>
    <lineage>
        <taxon>Eukaryota</taxon>
        <taxon>Viridiplantae</taxon>
        <taxon>Streptophyta</taxon>
        <taxon>Embryophyta</taxon>
        <taxon>Tracheophyta</taxon>
        <taxon>Spermatophyta</taxon>
        <taxon>Magnoliopsida</taxon>
        <taxon>eudicotyledons</taxon>
        <taxon>Gunneridae</taxon>
        <taxon>Pentapetalae</taxon>
        <taxon>rosids</taxon>
        <taxon>fabids</taxon>
        <taxon>Fabales</taxon>
        <taxon>Fabaceae</taxon>
        <taxon>Papilionoideae</taxon>
        <taxon>50 kb inversion clade</taxon>
        <taxon>dalbergioids sensu lato</taxon>
        <taxon>Dalbergieae</taxon>
        <taxon>Pterocarpus clade</taxon>
        <taxon>Arachis</taxon>
    </lineage>
</organism>
<dbReference type="Pfam" id="PF02181">
    <property type="entry name" value="FH2"/>
    <property type="match status" value="1"/>
</dbReference>
<dbReference type="Proteomes" id="UP000289738">
    <property type="component" value="Chromosome B02"/>
</dbReference>
<dbReference type="InterPro" id="IPR015425">
    <property type="entry name" value="FH2_Formin"/>
</dbReference>
<dbReference type="AlphaFoldDB" id="A0A445AL22"/>
<comment type="caution">
    <text evidence="3">The sequence shown here is derived from an EMBL/GenBank/DDBJ whole genome shotgun (WGS) entry which is preliminary data.</text>
</comment>
<keyword evidence="4" id="KW-1185">Reference proteome</keyword>
<proteinExistence type="inferred from homology"/>
<name>A0A445AL22_ARAHY</name>
<dbReference type="GO" id="GO:0051015">
    <property type="term" value="F:actin filament binding"/>
    <property type="evidence" value="ECO:0007669"/>
    <property type="project" value="InterPro"/>
</dbReference>
<dbReference type="InterPro" id="IPR027643">
    <property type="entry name" value="Formin-like_plant"/>
</dbReference>
<dbReference type="SUPFAM" id="SSF101447">
    <property type="entry name" value="Formin homology 2 domain (FH2 domain)"/>
    <property type="match status" value="1"/>
</dbReference>
<dbReference type="STRING" id="3818.A0A445AL22"/>
<evidence type="ECO:0000259" key="2">
    <source>
        <dbReference type="PROSITE" id="PS51444"/>
    </source>
</evidence>
<evidence type="ECO:0000256" key="1">
    <source>
        <dbReference type="ARBA" id="ARBA00025793"/>
    </source>
</evidence>
<dbReference type="GO" id="GO:0045010">
    <property type="term" value="P:actin nucleation"/>
    <property type="evidence" value="ECO:0007669"/>
    <property type="project" value="InterPro"/>
</dbReference>
<dbReference type="Gene3D" id="1.20.58.2220">
    <property type="entry name" value="Formin, FH2 domain"/>
    <property type="match status" value="1"/>
</dbReference>
<accession>A0A445AL22</accession>
<comment type="similarity">
    <text evidence="1">Belongs to the formin-like family. Class-I subfamily.</text>
</comment>
<dbReference type="PROSITE" id="PS51444">
    <property type="entry name" value="FH2"/>
    <property type="match status" value="1"/>
</dbReference>